<dbReference type="AlphaFoldDB" id="A0A0V1LVM8"/>
<dbReference type="Proteomes" id="UP000054843">
    <property type="component" value="Unassembled WGS sequence"/>
</dbReference>
<evidence type="ECO:0000313" key="1">
    <source>
        <dbReference type="EMBL" id="KRZ63515.1"/>
    </source>
</evidence>
<dbReference type="EMBL" id="JYDO01002524">
    <property type="protein sequence ID" value="KRZ63515.1"/>
    <property type="molecule type" value="Genomic_DNA"/>
</dbReference>
<gene>
    <name evidence="1" type="ORF">T10_6495</name>
</gene>
<feature type="non-terminal residue" evidence="1">
    <location>
        <position position="32"/>
    </location>
</feature>
<comment type="caution">
    <text evidence="1">The sequence shown here is derived from an EMBL/GenBank/DDBJ whole genome shotgun (WGS) entry which is preliminary data.</text>
</comment>
<name>A0A0V1LVM8_9BILA</name>
<reference evidence="1 2" key="1">
    <citation type="submission" date="2015-01" db="EMBL/GenBank/DDBJ databases">
        <title>Evolution of Trichinella species and genotypes.</title>
        <authorList>
            <person name="Korhonen P.K."/>
            <person name="Edoardo P."/>
            <person name="Giuseppe L.R."/>
            <person name="Gasser R.B."/>
        </authorList>
    </citation>
    <scope>NUCLEOTIDE SEQUENCE [LARGE SCALE GENOMIC DNA]</scope>
    <source>
        <strain evidence="1">ISS1980</strain>
    </source>
</reference>
<keyword evidence="2" id="KW-1185">Reference proteome</keyword>
<sequence>MIRVILATFSLKFAEKSFFALFGVTQARPRSS</sequence>
<evidence type="ECO:0000313" key="2">
    <source>
        <dbReference type="Proteomes" id="UP000054843"/>
    </source>
</evidence>
<accession>A0A0V1LVM8</accession>
<organism evidence="1 2">
    <name type="scientific">Trichinella papuae</name>
    <dbReference type="NCBI Taxonomy" id="268474"/>
    <lineage>
        <taxon>Eukaryota</taxon>
        <taxon>Metazoa</taxon>
        <taxon>Ecdysozoa</taxon>
        <taxon>Nematoda</taxon>
        <taxon>Enoplea</taxon>
        <taxon>Dorylaimia</taxon>
        <taxon>Trichinellida</taxon>
        <taxon>Trichinellidae</taxon>
        <taxon>Trichinella</taxon>
    </lineage>
</organism>
<proteinExistence type="predicted"/>
<protein>
    <submittedName>
        <fullName evidence="1">Uncharacterized protein</fullName>
    </submittedName>
</protein>